<keyword evidence="2" id="KW-1185">Reference proteome</keyword>
<proteinExistence type="predicted"/>
<dbReference type="EMBL" id="VSWD01000002">
    <property type="protein sequence ID" value="KAK3107924.1"/>
    <property type="molecule type" value="Genomic_DNA"/>
</dbReference>
<dbReference type="AlphaFoldDB" id="A0AA88YMM0"/>
<evidence type="ECO:0000313" key="1">
    <source>
        <dbReference type="EMBL" id="KAK3107924.1"/>
    </source>
</evidence>
<reference evidence="1" key="1">
    <citation type="submission" date="2019-08" db="EMBL/GenBank/DDBJ databases">
        <title>The improved chromosome-level genome for the pearl oyster Pinctada fucata martensii using PacBio sequencing and Hi-C.</title>
        <authorList>
            <person name="Zheng Z."/>
        </authorList>
    </citation>
    <scope>NUCLEOTIDE SEQUENCE</scope>
    <source>
        <strain evidence="1">ZZ-2019</strain>
        <tissue evidence="1">Adductor muscle</tissue>
    </source>
</reference>
<dbReference type="Proteomes" id="UP001186944">
    <property type="component" value="Unassembled WGS sequence"/>
</dbReference>
<protein>
    <submittedName>
        <fullName evidence="1">Uncharacterized protein</fullName>
    </submittedName>
</protein>
<comment type="caution">
    <text evidence="1">The sequence shown here is derived from an EMBL/GenBank/DDBJ whole genome shotgun (WGS) entry which is preliminary data.</text>
</comment>
<name>A0AA88YMM0_PINIB</name>
<gene>
    <name evidence="1" type="ORF">FSP39_025273</name>
</gene>
<evidence type="ECO:0000313" key="2">
    <source>
        <dbReference type="Proteomes" id="UP001186944"/>
    </source>
</evidence>
<sequence>MDDVDVASGGNLKLGIRAKSFQDDKSCDMQGSIFHDLFKMNRYLLNQVNVNIKLYRSKPEFCLLSSTDGVSYKVLFEDIRLQVAKVKVNPAVIYAQSQALSQTNAKYPFTQTIIKQMTIPSGSTNFTYDNIFQGMRPNFVCFGFVLSEAASGSYKQNPWYFQHFNATNIGLYVDGIPVNGNPLKLNYDVPNVTPVLTKMFSTTGKWLNDSGVDIDRDDISKGFALYTFNLEPIFQDSQYLTLLKQGNVRLETTFGKALEKTITCIIYAEYPGYFEINSARDIIQT</sequence>
<organism evidence="1 2">
    <name type="scientific">Pinctada imbricata</name>
    <name type="common">Atlantic pearl-oyster</name>
    <name type="synonym">Pinctada martensii</name>
    <dbReference type="NCBI Taxonomy" id="66713"/>
    <lineage>
        <taxon>Eukaryota</taxon>
        <taxon>Metazoa</taxon>
        <taxon>Spiralia</taxon>
        <taxon>Lophotrochozoa</taxon>
        <taxon>Mollusca</taxon>
        <taxon>Bivalvia</taxon>
        <taxon>Autobranchia</taxon>
        <taxon>Pteriomorphia</taxon>
        <taxon>Pterioida</taxon>
        <taxon>Pterioidea</taxon>
        <taxon>Pteriidae</taxon>
        <taxon>Pinctada</taxon>
    </lineage>
</organism>
<accession>A0AA88YMM0</accession>